<accession>A0ABV1HIV6</accession>
<proteinExistence type="predicted"/>
<evidence type="ECO:0000313" key="1">
    <source>
        <dbReference type="EMBL" id="MEQ2561583.1"/>
    </source>
</evidence>
<dbReference type="Proteomes" id="UP001437460">
    <property type="component" value="Unassembled WGS sequence"/>
</dbReference>
<name>A0ABV1HIV6_9FIRM</name>
<keyword evidence="2" id="KW-1185">Reference proteome</keyword>
<sequence length="106" mass="11809">MIESAVIRLSDSFFIKDTSFSISEQPYGSLFDLYNQEFLQQSVSKGLINPHALALAGDGTPFVTSARERKHRVCDCASKAINDCSCDRYFSQPDCDIGWNSSRSCL</sequence>
<organism evidence="1 2">
    <name type="scientific">Ventrimonas faecis</name>
    <dbReference type="NCBI Taxonomy" id="3133170"/>
    <lineage>
        <taxon>Bacteria</taxon>
        <taxon>Bacillati</taxon>
        <taxon>Bacillota</taxon>
        <taxon>Clostridia</taxon>
        <taxon>Lachnospirales</taxon>
        <taxon>Lachnospiraceae</taxon>
        <taxon>Ventrimonas</taxon>
    </lineage>
</organism>
<dbReference type="RefSeq" id="WP_349228066.1">
    <property type="nucleotide sequence ID" value="NZ_JBBMFJ010000001.1"/>
</dbReference>
<gene>
    <name evidence="1" type="ORF">WMO41_00065</name>
</gene>
<protein>
    <submittedName>
        <fullName evidence="1">Uncharacterized protein</fullName>
    </submittedName>
</protein>
<reference evidence="1 2" key="1">
    <citation type="submission" date="2024-03" db="EMBL/GenBank/DDBJ databases">
        <title>Human intestinal bacterial collection.</title>
        <authorList>
            <person name="Pauvert C."/>
            <person name="Hitch T.C.A."/>
            <person name="Clavel T."/>
        </authorList>
    </citation>
    <scope>NUCLEOTIDE SEQUENCE [LARGE SCALE GENOMIC DNA]</scope>
    <source>
        <strain evidence="1 2">CLA-AP-H27</strain>
    </source>
</reference>
<evidence type="ECO:0000313" key="2">
    <source>
        <dbReference type="Proteomes" id="UP001437460"/>
    </source>
</evidence>
<comment type="caution">
    <text evidence="1">The sequence shown here is derived from an EMBL/GenBank/DDBJ whole genome shotgun (WGS) entry which is preliminary data.</text>
</comment>
<dbReference type="EMBL" id="JBBMFJ010000001">
    <property type="protein sequence ID" value="MEQ2561583.1"/>
    <property type="molecule type" value="Genomic_DNA"/>
</dbReference>